<keyword evidence="2" id="KW-1185">Reference proteome</keyword>
<dbReference type="GO" id="GO:0003676">
    <property type="term" value="F:nucleic acid binding"/>
    <property type="evidence" value="ECO:0007669"/>
    <property type="project" value="InterPro"/>
</dbReference>
<reference evidence="1 2" key="1">
    <citation type="journal article" date="2019" name="Commun. Biol.">
        <title>The bagworm genome reveals a unique fibroin gene that provides high tensile strength.</title>
        <authorList>
            <person name="Kono N."/>
            <person name="Nakamura H."/>
            <person name="Ohtoshi R."/>
            <person name="Tomita M."/>
            <person name="Numata K."/>
            <person name="Arakawa K."/>
        </authorList>
    </citation>
    <scope>NUCLEOTIDE SEQUENCE [LARGE SCALE GENOMIC DNA]</scope>
</reference>
<dbReference type="InterPro" id="IPR036397">
    <property type="entry name" value="RNaseH_sf"/>
</dbReference>
<dbReference type="EMBL" id="BGZK01000033">
    <property type="protein sequence ID" value="GBP08838.1"/>
    <property type="molecule type" value="Genomic_DNA"/>
</dbReference>
<evidence type="ECO:0008006" key="3">
    <source>
        <dbReference type="Google" id="ProtNLM"/>
    </source>
</evidence>
<sequence>MTTFHHVHARQLTNYSGTLGIEINISHPPHSPDLALCDFYLFAKIKRKLTEKWFTDVEEAVAAYEKDVEATSECERVKCFSQWFHRRKAQIH</sequence>
<organism evidence="1 2">
    <name type="scientific">Eumeta variegata</name>
    <name type="common">Bagworm moth</name>
    <name type="synonym">Eumeta japonica</name>
    <dbReference type="NCBI Taxonomy" id="151549"/>
    <lineage>
        <taxon>Eukaryota</taxon>
        <taxon>Metazoa</taxon>
        <taxon>Ecdysozoa</taxon>
        <taxon>Arthropoda</taxon>
        <taxon>Hexapoda</taxon>
        <taxon>Insecta</taxon>
        <taxon>Pterygota</taxon>
        <taxon>Neoptera</taxon>
        <taxon>Endopterygota</taxon>
        <taxon>Lepidoptera</taxon>
        <taxon>Glossata</taxon>
        <taxon>Ditrysia</taxon>
        <taxon>Tineoidea</taxon>
        <taxon>Psychidae</taxon>
        <taxon>Oiketicinae</taxon>
        <taxon>Eumeta</taxon>
    </lineage>
</organism>
<gene>
    <name evidence="1" type="ORF">EVAR_78240_1</name>
</gene>
<dbReference type="OrthoDB" id="10017160at2759"/>
<accession>A0A4C1T5U8</accession>
<dbReference type="AlphaFoldDB" id="A0A4C1T5U8"/>
<dbReference type="Proteomes" id="UP000299102">
    <property type="component" value="Unassembled WGS sequence"/>
</dbReference>
<evidence type="ECO:0000313" key="1">
    <source>
        <dbReference type="EMBL" id="GBP08838.1"/>
    </source>
</evidence>
<protein>
    <recommendedName>
        <fullName evidence="3">Mariner Mos1 transposase</fullName>
    </recommendedName>
</protein>
<dbReference type="Gene3D" id="3.30.420.10">
    <property type="entry name" value="Ribonuclease H-like superfamily/Ribonuclease H"/>
    <property type="match status" value="1"/>
</dbReference>
<proteinExistence type="predicted"/>
<comment type="caution">
    <text evidence="1">The sequence shown here is derived from an EMBL/GenBank/DDBJ whole genome shotgun (WGS) entry which is preliminary data.</text>
</comment>
<name>A0A4C1T5U8_EUMVA</name>
<evidence type="ECO:0000313" key="2">
    <source>
        <dbReference type="Proteomes" id="UP000299102"/>
    </source>
</evidence>